<feature type="non-terminal residue" evidence="1">
    <location>
        <position position="80"/>
    </location>
</feature>
<sequence length="80" mass="9602">IETAQIKVIKTALRKAEKDPNAYIKAVAVKMFPDKEAFNQRIENYHKRYIDNELFTSLNELYIVYYKIAKEENRERFAEE</sequence>
<name>A0ABN7XAI0_GIGMA</name>
<feature type="non-terminal residue" evidence="1">
    <location>
        <position position="1"/>
    </location>
</feature>
<organism evidence="1 2">
    <name type="scientific">Gigaspora margarita</name>
    <dbReference type="NCBI Taxonomy" id="4874"/>
    <lineage>
        <taxon>Eukaryota</taxon>
        <taxon>Fungi</taxon>
        <taxon>Fungi incertae sedis</taxon>
        <taxon>Mucoromycota</taxon>
        <taxon>Glomeromycotina</taxon>
        <taxon>Glomeromycetes</taxon>
        <taxon>Diversisporales</taxon>
        <taxon>Gigasporaceae</taxon>
        <taxon>Gigaspora</taxon>
    </lineage>
</organism>
<reference evidence="1 2" key="1">
    <citation type="submission" date="2021-06" db="EMBL/GenBank/DDBJ databases">
        <authorList>
            <person name="Kallberg Y."/>
            <person name="Tangrot J."/>
            <person name="Rosling A."/>
        </authorList>
    </citation>
    <scope>NUCLEOTIDE SEQUENCE [LARGE SCALE GENOMIC DNA]</scope>
    <source>
        <strain evidence="1 2">120-4 pot B 10/14</strain>
    </source>
</reference>
<protein>
    <submittedName>
        <fullName evidence="1">8565_t:CDS:1</fullName>
    </submittedName>
</protein>
<comment type="caution">
    <text evidence="1">The sequence shown here is derived from an EMBL/GenBank/DDBJ whole genome shotgun (WGS) entry which is preliminary data.</text>
</comment>
<proteinExistence type="predicted"/>
<evidence type="ECO:0000313" key="1">
    <source>
        <dbReference type="EMBL" id="CAG8851348.1"/>
    </source>
</evidence>
<dbReference type="EMBL" id="CAJVQB010105618">
    <property type="protein sequence ID" value="CAG8851348.1"/>
    <property type="molecule type" value="Genomic_DNA"/>
</dbReference>
<keyword evidence="2" id="KW-1185">Reference proteome</keyword>
<dbReference type="Proteomes" id="UP000789901">
    <property type="component" value="Unassembled WGS sequence"/>
</dbReference>
<evidence type="ECO:0000313" key="2">
    <source>
        <dbReference type="Proteomes" id="UP000789901"/>
    </source>
</evidence>
<gene>
    <name evidence="1" type="ORF">GMARGA_LOCUS40692</name>
</gene>
<accession>A0ABN7XAI0</accession>